<proteinExistence type="predicted"/>
<evidence type="ECO:0000313" key="2">
    <source>
        <dbReference type="EMBL" id="EPH46888.1"/>
    </source>
</evidence>
<dbReference type="PATRIC" id="fig|1286094.4.peg.52"/>
<gene>
    <name evidence="2" type="ORF">STRAU_0054</name>
</gene>
<feature type="transmembrane region" description="Helical" evidence="1">
    <location>
        <begin position="52"/>
        <end position="74"/>
    </location>
</feature>
<name>S3ZUL7_9ACTN</name>
<keyword evidence="1" id="KW-0472">Membrane</keyword>
<accession>S3ZUL7</accession>
<dbReference type="RefSeq" id="WP_016638190.1">
    <property type="nucleotide sequence ID" value="NZ_AOPZ01000003.1"/>
</dbReference>
<comment type="caution">
    <text evidence="2">The sequence shown here is derived from an EMBL/GenBank/DDBJ whole genome shotgun (WGS) entry which is preliminary data.</text>
</comment>
<evidence type="ECO:0000313" key="3">
    <source>
        <dbReference type="Proteomes" id="UP000014629"/>
    </source>
</evidence>
<keyword evidence="1" id="KW-1133">Transmembrane helix</keyword>
<dbReference type="EMBL" id="AOPZ01000003">
    <property type="protein sequence ID" value="EPH46888.1"/>
    <property type="molecule type" value="Genomic_DNA"/>
</dbReference>
<dbReference type="OrthoDB" id="9843672at2"/>
<protein>
    <submittedName>
        <fullName evidence="2">Putative Mucin-5AC</fullName>
    </submittedName>
</protein>
<dbReference type="Proteomes" id="UP000014629">
    <property type="component" value="Unassembled WGS sequence"/>
</dbReference>
<feature type="transmembrane region" description="Helical" evidence="1">
    <location>
        <begin position="16"/>
        <end position="46"/>
    </location>
</feature>
<dbReference type="AlphaFoldDB" id="S3ZUL7"/>
<evidence type="ECO:0000256" key="1">
    <source>
        <dbReference type="SAM" id="Phobius"/>
    </source>
</evidence>
<keyword evidence="1" id="KW-0812">Transmembrane</keyword>
<organism evidence="2 3">
    <name type="scientific">Streptomyces aurantiacus JA 4570</name>
    <dbReference type="NCBI Taxonomy" id="1286094"/>
    <lineage>
        <taxon>Bacteria</taxon>
        <taxon>Bacillati</taxon>
        <taxon>Actinomycetota</taxon>
        <taxon>Actinomycetes</taxon>
        <taxon>Kitasatosporales</taxon>
        <taxon>Streptomycetaceae</taxon>
        <taxon>Streptomyces</taxon>
        <taxon>Streptomyces aurantiacus group</taxon>
    </lineage>
</organism>
<keyword evidence="3" id="KW-1185">Reference proteome</keyword>
<sequence>MSAVTREEGRLSVRRAVALFAAITVLNADVVIAWGIGVVVSILAYGVMGVPLWLTVAIVLVAGLGIWIAVGPLCGRGMSVWAGRIRRWGTPDTVYWPPATVEHVAALLGPQGAAAVSAPASKSTQPRPLQSHELASWKCPWCEQPAASGTHAWEGRGPHQMLSNHALICPDGHHWNNSTDGG</sequence>
<reference evidence="2 3" key="1">
    <citation type="submission" date="2013-02" db="EMBL/GenBank/DDBJ databases">
        <title>Draft Genome Sequence of Streptomyces aurantiacus, Which Produces Setomimycin.</title>
        <authorList>
            <person name="Gruening B.A."/>
            <person name="Praeg A."/>
            <person name="Erxleben A."/>
            <person name="Guenther S."/>
            <person name="Mueller M."/>
        </authorList>
    </citation>
    <scope>NUCLEOTIDE SEQUENCE [LARGE SCALE GENOMIC DNA]</scope>
    <source>
        <strain evidence="2 3">JA 4570</strain>
    </source>
</reference>